<dbReference type="InterPro" id="IPR050490">
    <property type="entry name" value="Bact_solute-bd_prot1"/>
</dbReference>
<proteinExistence type="predicted"/>
<dbReference type="Pfam" id="PF13416">
    <property type="entry name" value="SBP_bac_8"/>
    <property type="match status" value="1"/>
</dbReference>
<reference evidence="1" key="1">
    <citation type="submission" date="2020-05" db="EMBL/GenBank/DDBJ databases">
        <authorList>
            <person name="Chiriac C."/>
            <person name="Salcher M."/>
            <person name="Ghai R."/>
            <person name="Kavagutti S V."/>
        </authorList>
    </citation>
    <scope>NUCLEOTIDE SEQUENCE</scope>
</reference>
<dbReference type="SUPFAM" id="SSF53850">
    <property type="entry name" value="Periplasmic binding protein-like II"/>
    <property type="match status" value="1"/>
</dbReference>
<dbReference type="AlphaFoldDB" id="A0A6J6NTS0"/>
<dbReference type="Gene3D" id="3.40.190.10">
    <property type="entry name" value="Periplasmic binding protein-like II"/>
    <property type="match status" value="1"/>
</dbReference>
<dbReference type="EMBL" id="CAEZXK010000021">
    <property type="protein sequence ID" value="CAB4689596.1"/>
    <property type="molecule type" value="Genomic_DNA"/>
</dbReference>
<name>A0A6J6NTS0_9ZZZZ</name>
<accession>A0A6J6NTS0</accession>
<dbReference type="PANTHER" id="PTHR43649:SF32">
    <property type="entry name" value="SUGAR BINDING SECRETED PROTEIN"/>
    <property type="match status" value="1"/>
</dbReference>
<gene>
    <name evidence="1" type="ORF">UFOPK2370_00863</name>
</gene>
<evidence type="ECO:0000313" key="1">
    <source>
        <dbReference type="EMBL" id="CAB4689596.1"/>
    </source>
</evidence>
<organism evidence="1">
    <name type="scientific">freshwater metagenome</name>
    <dbReference type="NCBI Taxonomy" id="449393"/>
    <lineage>
        <taxon>unclassified sequences</taxon>
        <taxon>metagenomes</taxon>
        <taxon>ecological metagenomes</taxon>
    </lineage>
</organism>
<dbReference type="InterPro" id="IPR006059">
    <property type="entry name" value="SBP"/>
</dbReference>
<protein>
    <submittedName>
        <fullName evidence="1">Unannotated protein</fullName>
    </submittedName>
</protein>
<dbReference type="PANTHER" id="PTHR43649">
    <property type="entry name" value="ARABINOSE-BINDING PROTEIN-RELATED"/>
    <property type="match status" value="1"/>
</dbReference>
<sequence>MAKFFAKKRVLAATSALALLSVLSIGVEPAKSADAPVKITVWSFGDVIQRDLVRQYQALHPNVTIEYTKYNLDDVNGTKLITQCSAYKLTKKLGGPDIVAVEVAYSGKWRATPSCFQDLRKMETSDTNVAAGVKAGLSGSDLKADYLPWRWEQGVGYDDSVIGIPTDVGGLEVAYRSDLFKKAGLPFERTAVGKLWPTWDKFIETGKKYVAKLTAAQKKKNFAFIDDAGSIYTAMLNQGTAKYYENDGTDAGKLVYKNNPAIKKAWDTTINAMNSGISSKTAQFTADWPVGMNNGKFAVILSPAWMTEYIKAQAPSTKGKWDIATIPVGGGNQGGTQLTIPAGAVNKQEAYDFMTWYLAPAQQLQMFKKFGLFPSTLASYKDPAVADYKDPFFNNAPVGKIYGEGMLKLKPIFEGTCQRAIDMAFGAGLGRVQAKKQTAAASWTATLAALSKDKCLSSGN</sequence>